<evidence type="ECO:0000313" key="5">
    <source>
        <dbReference type="Proteomes" id="UP001403385"/>
    </source>
</evidence>
<feature type="domain" description="Response regulatory" evidence="3">
    <location>
        <begin position="5"/>
        <end position="129"/>
    </location>
</feature>
<dbReference type="InterPro" id="IPR011006">
    <property type="entry name" value="CheY-like_superfamily"/>
</dbReference>
<gene>
    <name evidence="4" type="ORF">AAG747_06130</name>
</gene>
<evidence type="ECO:0000256" key="1">
    <source>
        <dbReference type="ARBA" id="ARBA00022553"/>
    </source>
</evidence>
<evidence type="ECO:0000259" key="3">
    <source>
        <dbReference type="PROSITE" id="PS50110"/>
    </source>
</evidence>
<dbReference type="Proteomes" id="UP001403385">
    <property type="component" value="Unassembled WGS sequence"/>
</dbReference>
<feature type="modified residue" description="4-aspartylphosphate" evidence="2">
    <location>
        <position position="61"/>
    </location>
</feature>
<dbReference type="EMBL" id="JBDKWZ010000003">
    <property type="protein sequence ID" value="MEN7547475.1"/>
    <property type="molecule type" value="Genomic_DNA"/>
</dbReference>
<name>A0AAW9S6Z3_9BACT</name>
<comment type="caution">
    <text evidence="4">The sequence shown here is derived from an EMBL/GenBank/DDBJ whole genome shotgun (WGS) entry which is preliminary data.</text>
</comment>
<dbReference type="SMART" id="SM00448">
    <property type="entry name" value="REC"/>
    <property type="match status" value="1"/>
</dbReference>
<reference evidence="4 5" key="1">
    <citation type="submission" date="2024-04" db="EMBL/GenBank/DDBJ databases">
        <title>Novel genus in family Flammeovirgaceae.</title>
        <authorList>
            <person name="Nguyen T.H."/>
            <person name="Vuong T.Q."/>
            <person name="Le H."/>
            <person name="Kim S.-G."/>
        </authorList>
    </citation>
    <scope>NUCLEOTIDE SEQUENCE [LARGE SCALE GENOMIC DNA]</scope>
    <source>
        <strain evidence="4 5">JCM 23209</strain>
    </source>
</reference>
<dbReference type="InterPro" id="IPR050595">
    <property type="entry name" value="Bact_response_regulator"/>
</dbReference>
<evidence type="ECO:0000256" key="2">
    <source>
        <dbReference type="PROSITE-ProRule" id="PRU00169"/>
    </source>
</evidence>
<dbReference type="SUPFAM" id="SSF52172">
    <property type="entry name" value="CheY-like"/>
    <property type="match status" value="1"/>
</dbReference>
<dbReference type="PROSITE" id="PS50110">
    <property type="entry name" value="RESPONSE_REGULATORY"/>
    <property type="match status" value="1"/>
</dbReference>
<dbReference type="InterPro" id="IPR001789">
    <property type="entry name" value="Sig_transdc_resp-reg_receiver"/>
</dbReference>
<keyword evidence="1 2" id="KW-0597">Phosphoprotein</keyword>
<evidence type="ECO:0000313" key="4">
    <source>
        <dbReference type="EMBL" id="MEN7547475.1"/>
    </source>
</evidence>
<organism evidence="4 5">
    <name type="scientific">Rapidithrix thailandica</name>
    <dbReference type="NCBI Taxonomy" id="413964"/>
    <lineage>
        <taxon>Bacteria</taxon>
        <taxon>Pseudomonadati</taxon>
        <taxon>Bacteroidota</taxon>
        <taxon>Cytophagia</taxon>
        <taxon>Cytophagales</taxon>
        <taxon>Flammeovirgaceae</taxon>
        <taxon>Rapidithrix</taxon>
    </lineage>
</organism>
<dbReference type="RefSeq" id="WP_346820263.1">
    <property type="nucleotide sequence ID" value="NZ_JBDKWZ010000003.1"/>
</dbReference>
<sequence>MKKLTIICIDDQREVLSAIASDLNVFEPYCLIEECESADEAMELMEELDAEGKAIALLISDHIMPGKNGVEFLTEINQEHRFRHIKKILLTGLATHQDTIRAINNAGIDHYLEKPYKAQELQQAVKELVTQYILRTGLNYEEYPGLMDQDTLLKEMRNKIQ</sequence>
<accession>A0AAW9S6Z3</accession>
<dbReference type="GO" id="GO:0000160">
    <property type="term" value="P:phosphorelay signal transduction system"/>
    <property type="evidence" value="ECO:0007669"/>
    <property type="project" value="InterPro"/>
</dbReference>
<dbReference type="AlphaFoldDB" id="A0AAW9S6Z3"/>
<dbReference type="Gene3D" id="3.40.50.2300">
    <property type="match status" value="1"/>
</dbReference>
<dbReference type="PANTHER" id="PTHR44591">
    <property type="entry name" value="STRESS RESPONSE REGULATOR PROTEIN 1"/>
    <property type="match status" value="1"/>
</dbReference>
<proteinExistence type="predicted"/>
<dbReference type="PANTHER" id="PTHR44591:SF3">
    <property type="entry name" value="RESPONSE REGULATORY DOMAIN-CONTAINING PROTEIN"/>
    <property type="match status" value="1"/>
</dbReference>
<keyword evidence="5" id="KW-1185">Reference proteome</keyword>
<protein>
    <submittedName>
        <fullName evidence="4">Response regulator</fullName>
    </submittedName>
</protein>
<dbReference type="Pfam" id="PF00072">
    <property type="entry name" value="Response_reg"/>
    <property type="match status" value="1"/>
</dbReference>